<accession>A0A0F3RGY0</accession>
<evidence type="ECO:0000313" key="2">
    <source>
        <dbReference type="Proteomes" id="UP000033736"/>
    </source>
</evidence>
<evidence type="ECO:0000313" key="1">
    <source>
        <dbReference type="EMBL" id="KJW05246.1"/>
    </source>
</evidence>
<proteinExistence type="predicted"/>
<dbReference type="Proteomes" id="UP000033736">
    <property type="component" value="Unassembled WGS sequence"/>
</dbReference>
<protein>
    <submittedName>
        <fullName evidence="1">Uncharacterized protein</fullName>
    </submittedName>
</protein>
<organism evidence="1 2">
    <name type="scientific">Rickettsia argasii T170-B</name>
    <dbReference type="NCBI Taxonomy" id="1268837"/>
    <lineage>
        <taxon>Bacteria</taxon>
        <taxon>Pseudomonadati</taxon>
        <taxon>Pseudomonadota</taxon>
        <taxon>Alphaproteobacteria</taxon>
        <taxon>Rickettsiales</taxon>
        <taxon>Rickettsiaceae</taxon>
        <taxon>Rickettsieae</taxon>
        <taxon>Rickettsia</taxon>
        <taxon>spotted fever group</taxon>
    </lineage>
</organism>
<dbReference type="AlphaFoldDB" id="A0A0F3RGY0"/>
<comment type="caution">
    <text evidence="1">The sequence shown here is derived from an EMBL/GenBank/DDBJ whole genome shotgun (WGS) entry which is preliminary data.</text>
</comment>
<sequence length="40" mass="4759">MSFPRNQGYTQMTSKQQGILNATKDLLYNFYNCFWADTDF</sequence>
<dbReference type="EMBL" id="LAOQ01000001">
    <property type="protein sequence ID" value="KJW05246.1"/>
    <property type="molecule type" value="Genomic_DNA"/>
</dbReference>
<keyword evidence="2" id="KW-1185">Reference proteome</keyword>
<name>A0A0F3RGY0_9RICK</name>
<gene>
    <name evidence="1" type="ORF">RAT170B_0058</name>
</gene>
<reference evidence="1 2" key="1">
    <citation type="submission" date="2015-01" db="EMBL/GenBank/DDBJ databases">
        <title>Genome Sequencing of Rickettsiales /home/snadendla/prok_pipe/test/illegal_ec_num.txt.</title>
        <authorList>
            <person name="Daugherty S.C."/>
            <person name="Su Q."/>
            <person name="Abolude K."/>
            <person name="Beier-Sexton M."/>
            <person name="Carlyon J.A."/>
            <person name="Carter R."/>
            <person name="Day N.P."/>
            <person name="Dumler S.J."/>
            <person name="Dyachenko V."/>
            <person name="Godinez A."/>
            <person name="Kurtti T.J."/>
            <person name="Lichay M."/>
            <person name="Mullins K.E."/>
            <person name="Ott S."/>
            <person name="Pappas-Brown V."/>
            <person name="Paris D.H."/>
            <person name="Patel P."/>
            <person name="Richards A.L."/>
            <person name="Sadzewicz L."/>
            <person name="Sears K."/>
            <person name="Seidman D."/>
            <person name="Sengamalay N."/>
            <person name="Stenos J."/>
            <person name="Tallon L.J."/>
            <person name="Vincent G."/>
            <person name="Fraser C.M."/>
            <person name="Munderloh U."/>
            <person name="Dunning-Hotopp J.C."/>
        </authorList>
    </citation>
    <scope>NUCLEOTIDE SEQUENCE [LARGE SCALE GENOMIC DNA]</scope>
    <source>
        <strain evidence="1 2">T170-B</strain>
    </source>
</reference>